<name>A0A4R5W8Q5_9BURK</name>
<evidence type="ECO:0000313" key="3">
    <source>
        <dbReference type="Proteomes" id="UP000294829"/>
    </source>
</evidence>
<comment type="caution">
    <text evidence="2">The sequence shown here is derived from an EMBL/GenBank/DDBJ whole genome shotgun (WGS) entry which is preliminary data.</text>
</comment>
<proteinExistence type="predicted"/>
<dbReference type="RefSeq" id="WP_133325607.1">
    <property type="nucleotide sequence ID" value="NZ_SMYL01000001.1"/>
</dbReference>
<keyword evidence="1" id="KW-1133">Transmembrane helix</keyword>
<keyword evidence="1" id="KW-0812">Transmembrane</keyword>
<feature type="transmembrane region" description="Helical" evidence="1">
    <location>
        <begin position="103"/>
        <end position="121"/>
    </location>
</feature>
<reference evidence="2 3" key="1">
    <citation type="submission" date="2019-03" db="EMBL/GenBank/DDBJ databases">
        <title>Sapientia aquatica gen. nov., sp. nov., isolated from a crater lake.</title>
        <authorList>
            <person name="Felfoldi T."/>
            <person name="Szabo A."/>
            <person name="Toth E."/>
            <person name="Schumann P."/>
            <person name="Keki Z."/>
            <person name="Marialigeti K."/>
            <person name="Mathe I."/>
        </authorList>
    </citation>
    <scope>NUCLEOTIDE SEQUENCE [LARGE SCALE GENOMIC DNA]</scope>
    <source>
        <strain evidence="2 3">SA-152</strain>
    </source>
</reference>
<organism evidence="2 3">
    <name type="scientific">Sapientia aquatica</name>
    <dbReference type="NCBI Taxonomy" id="1549640"/>
    <lineage>
        <taxon>Bacteria</taxon>
        <taxon>Pseudomonadati</taxon>
        <taxon>Pseudomonadota</taxon>
        <taxon>Betaproteobacteria</taxon>
        <taxon>Burkholderiales</taxon>
        <taxon>Oxalobacteraceae</taxon>
        <taxon>Sapientia</taxon>
    </lineage>
</organism>
<dbReference type="EMBL" id="SMYL01000001">
    <property type="protein sequence ID" value="TDK68705.1"/>
    <property type="molecule type" value="Genomic_DNA"/>
</dbReference>
<feature type="transmembrane region" description="Helical" evidence="1">
    <location>
        <begin position="18"/>
        <end position="36"/>
    </location>
</feature>
<gene>
    <name evidence="2" type="ORF">E2I14_03995</name>
</gene>
<sequence length="157" mass="17178">MTQLATNENYLTSSKASLFAYGAAVSLMFIIALGIAQEMWIAPLRPGGSWLVLKIVPLLFSLRGVLKRDNYTMQWSSMLILLYFTEGIVRANSDKLALSAQLGWLQVALCLAFFYCTLRYLRPIKQAAKAAAKLRAASESEAPAIAPTPSNSESTPT</sequence>
<protein>
    <submittedName>
        <fullName evidence="2">DUF2069 domain-containing protein</fullName>
    </submittedName>
</protein>
<evidence type="ECO:0000256" key="1">
    <source>
        <dbReference type="SAM" id="Phobius"/>
    </source>
</evidence>
<keyword evidence="3" id="KW-1185">Reference proteome</keyword>
<dbReference type="AlphaFoldDB" id="A0A4R5W8Q5"/>
<accession>A0A4R5W8Q5</accession>
<dbReference type="OrthoDB" id="9181360at2"/>
<dbReference type="Proteomes" id="UP000294829">
    <property type="component" value="Unassembled WGS sequence"/>
</dbReference>
<evidence type="ECO:0000313" key="2">
    <source>
        <dbReference type="EMBL" id="TDK68705.1"/>
    </source>
</evidence>
<dbReference type="Pfam" id="PF09842">
    <property type="entry name" value="DUF2069"/>
    <property type="match status" value="1"/>
</dbReference>
<keyword evidence="1" id="KW-0472">Membrane</keyword>
<dbReference type="InterPro" id="IPR018643">
    <property type="entry name" value="DUF2069_membrane"/>
</dbReference>